<evidence type="ECO:0000313" key="3">
    <source>
        <dbReference type="Proteomes" id="UP000178129"/>
    </source>
</evidence>
<evidence type="ECO:0000313" key="2">
    <source>
        <dbReference type="EMBL" id="CZS99342.1"/>
    </source>
</evidence>
<keyword evidence="1" id="KW-0472">Membrane</keyword>
<comment type="caution">
    <text evidence="2">The sequence shown here is derived from an EMBL/GenBank/DDBJ whole genome shotgun (WGS) entry which is preliminary data.</text>
</comment>
<dbReference type="AlphaFoldDB" id="A0A1E1KMX2"/>
<protein>
    <submittedName>
        <fullName evidence="2">Uncharacterized protein</fullName>
    </submittedName>
</protein>
<feature type="transmembrane region" description="Helical" evidence="1">
    <location>
        <begin position="106"/>
        <end position="128"/>
    </location>
</feature>
<feature type="transmembrane region" description="Helical" evidence="1">
    <location>
        <begin position="155"/>
        <end position="175"/>
    </location>
</feature>
<sequence>MDKQSGPDAKNHEYQLIGKEINDLQLKTLSTVLNLYRRQCDNLLNYAESQVCFFQHQKYNLLWETVLSTFCTALIACQLVLIWMFLSEPWGRDGERPSTDLDNRYFLAKSFSMTASTLGTMINVSFGFQSIRLILGKAENLAPTAIEIRWRLHRCLASVAALILIFGGNLIEILFR</sequence>
<evidence type="ECO:0000256" key="1">
    <source>
        <dbReference type="SAM" id="Phobius"/>
    </source>
</evidence>
<accession>A0A1E1KMX2</accession>
<reference evidence="3" key="1">
    <citation type="submission" date="2016-03" db="EMBL/GenBank/DDBJ databases">
        <authorList>
            <person name="Ploux O."/>
        </authorList>
    </citation>
    <scope>NUCLEOTIDE SEQUENCE [LARGE SCALE GENOMIC DNA]</scope>
    <source>
        <strain evidence="3">UK7</strain>
    </source>
</reference>
<keyword evidence="1" id="KW-0812">Transmembrane</keyword>
<organism evidence="2 3">
    <name type="scientific">Rhynchosporium graminicola</name>
    <dbReference type="NCBI Taxonomy" id="2792576"/>
    <lineage>
        <taxon>Eukaryota</taxon>
        <taxon>Fungi</taxon>
        <taxon>Dikarya</taxon>
        <taxon>Ascomycota</taxon>
        <taxon>Pezizomycotina</taxon>
        <taxon>Leotiomycetes</taxon>
        <taxon>Helotiales</taxon>
        <taxon>Ploettnerulaceae</taxon>
        <taxon>Rhynchosporium</taxon>
    </lineage>
</organism>
<gene>
    <name evidence="2" type="ORF">RCO7_00593</name>
</gene>
<dbReference type="InParanoid" id="A0A1E1KMX2"/>
<name>A0A1E1KMX2_9HELO</name>
<keyword evidence="1" id="KW-1133">Transmembrane helix</keyword>
<keyword evidence="3" id="KW-1185">Reference proteome</keyword>
<dbReference type="Proteomes" id="UP000178129">
    <property type="component" value="Unassembled WGS sequence"/>
</dbReference>
<feature type="transmembrane region" description="Helical" evidence="1">
    <location>
        <begin position="61"/>
        <end position="86"/>
    </location>
</feature>
<proteinExistence type="predicted"/>
<dbReference type="EMBL" id="FJUW01000016">
    <property type="protein sequence ID" value="CZS99342.1"/>
    <property type="molecule type" value="Genomic_DNA"/>
</dbReference>